<dbReference type="CDD" id="cd05253">
    <property type="entry name" value="UDP_GE_SDE_e"/>
    <property type="match status" value="1"/>
</dbReference>
<dbReference type="PRINTS" id="PR01713">
    <property type="entry name" value="NUCEPIMERASE"/>
</dbReference>
<dbReference type="InterPro" id="IPR001509">
    <property type="entry name" value="Epimerase_deHydtase"/>
</dbReference>
<gene>
    <name evidence="3" type="ORF">BN59_03045</name>
</gene>
<reference evidence="3 4" key="1">
    <citation type="submission" date="2014-06" db="EMBL/GenBank/DDBJ databases">
        <authorList>
            <person name="Urmite Genomes Urmite Genomes"/>
        </authorList>
    </citation>
    <scope>NUCLEOTIDE SEQUENCE [LARGE SCALE GENOMIC DNA]</scope>
</reference>
<dbReference type="Pfam" id="PF01370">
    <property type="entry name" value="Epimerase"/>
    <property type="match status" value="1"/>
</dbReference>
<organism evidence="3 4">
    <name type="scientific">Legionella massiliensis</name>
    <dbReference type="NCBI Taxonomy" id="1034943"/>
    <lineage>
        <taxon>Bacteria</taxon>
        <taxon>Pseudomonadati</taxon>
        <taxon>Pseudomonadota</taxon>
        <taxon>Gammaproteobacteria</taxon>
        <taxon>Legionellales</taxon>
        <taxon>Legionellaceae</taxon>
        <taxon>Legionella</taxon>
    </lineage>
</organism>
<dbReference type="InterPro" id="IPR036291">
    <property type="entry name" value="NAD(P)-bd_dom_sf"/>
</dbReference>
<dbReference type="Proteomes" id="UP000044071">
    <property type="component" value="Unassembled WGS sequence"/>
</dbReference>
<evidence type="ECO:0000256" key="1">
    <source>
        <dbReference type="ARBA" id="ARBA00023027"/>
    </source>
</evidence>
<dbReference type="Gene3D" id="3.40.50.720">
    <property type="entry name" value="NAD(P)-binding Rossmann-like Domain"/>
    <property type="match status" value="1"/>
</dbReference>
<dbReference type="PANTHER" id="PTHR43574">
    <property type="entry name" value="EPIMERASE-RELATED"/>
    <property type="match status" value="1"/>
</dbReference>
<keyword evidence="1" id="KW-0520">NAD</keyword>
<dbReference type="AlphaFoldDB" id="A0A078L0E3"/>
<evidence type="ECO:0000313" key="3">
    <source>
        <dbReference type="EMBL" id="CDZ78732.1"/>
    </source>
</evidence>
<keyword evidence="4" id="KW-1185">Reference proteome</keyword>
<dbReference type="STRING" id="1034943.BN59_03045"/>
<dbReference type="SUPFAM" id="SSF51735">
    <property type="entry name" value="NAD(P)-binding Rossmann-fold domains"/>
    <property type="match status" value="1"/>
</dbReference>
<dbReference type="eggNOG" id="COG0451">
    <property type="taxonomic scope" value="Bacteria"/>
</dbReference>
<proteinExistence type="predicted"/>
<sequence length="370" mass="41650">MPHPVDVSDVRHDVRKVAGNQRGSILLCHYIGWDMIMRLLITGAAGFIGFHLAKLRLEQGDSVVAIDNLNDYYDVKLKLARLELLQAYPNFHFYQADIADAKKVNEIFAEHKPQRVVNLAAQAGVRYSLTHPEVYVQSNLVGFSTIIEVCRQHQVEHLVYASTSSVYGANRSQPFSESAGVDHPLTIYAATKKANELIAHSYSNLYQLATTGLRFFTVYGPWGRPDMAFFSFTRDILAGNPIKIYNHGQMQRDFTYIDDIVAGVSLAIDKPASANPDWSAYTPEPCSSYAPYKIYNIGCGNPVNLLDYIEALEQATGKTAVKEFLPMQAGDVLSTHADTQRLQDDLGYLPKIDFKEGVNRFVEWYMDFYR</sequence>
<name>A0A078L0E3_9GAMM</name>
<evidence type="ECO:0000313" key="4">
    <source>
        <dbReference type="Proteomes" id="UP000044071"/>
    </source>
</evidence>
<protein>
    <submittedName>
        <fullName evidence="3">UDP-glucose 4-epimerase</fullName>
    </submittedName>
</protein>
<accession>A0A078L0E3</accession>
<dbReference type="EMBL" id="CCSB01000003">
    <property type="protein sequence ID" value="CDZ78732.1"/>
    <property type="molecule type" value="Genomic_DNA"/>
</dbReference>
<feature type="domain" description="NAD-dependent epimerase/dehydratase" evidence="2">
    <location>
        <begin position="40"/>
        <end position="276"/>
    </location>
</feature>
<evidence type="ECO:0000259" key="2">
    <source>
        <dbReference type="Pfam" id="PF01370"/>
    </source>
</evidence>